<keyword evidence="1" id="KW-0285">Flavoprotein</keyword>
<dbReference type="SUPFAM" id="SSF51679">
    <property type="entry name" value="Bacterial luciferase-like"/>
    <property type="match status" value="1"/>
</dbReference>
<sequence length="320" mass="34686">MTISSYWQIDTAAEPRRAEPSLRPRLPALVRDRRRPSQNRFDYYAQLAQAAAQTGFDGVFLPYRRDADESRIVAAVVARAAPRIVVVPEFPASVGSAVYAAKQATTFQRSTGGRFGWAIAPDADAATRAAEGDDIGDDALHERTDEFLTVARGVHDRRPFTFAGRHFEVKDGGFDAPLNRLPFPKLFLQGEDEKALALSARHADVHLFRAAPAERLAAAIAWLGELAAQAGRRVAFGLIQPVLVRETEEEARQEAARGAAGEGALVGSFDGVAADLTRLADLGISHFVLSSTPSLEEGYRVGQHLLPRLHSLTGARRAVA</sequence>
<dbReference type="InterPro" id="IPR011251">
    <property type="entry name" value="Luciferase-like_dom"/>
</dbReference>
<evidence type="ECO:0000256" key="2">
    <source>
        <dbReference type="ARBA" id="ARBA00022643"/>
    </source>
</evidence>
<gene>
    <name evidence="6" type="ORF">GGR43_001780</name>
</gene>
<dbReference type="GO" id="GO:0008726">
    <property type="term" value="F:alkanesulfonate monooxygenase activity"/>
    <property type="evidence" value="ECO:0007669"/>
    <property type="project" value="UniProtKB-EC"/>
</dbReference>
<accession>A0A7W6BLP5</accession>
<keyword evidence="3 6" id="KW-0560">Oxidoreductase</keyword>
<dbReference type="Pfam" id="PF00296">
    <property type="entry name" value="Bac_luciferase"/>
    <property type="match status" value="1"/>
</dbReference>
<reference evidence="6 7" key="1">
    <citation type="submission" date="2020-08" db="EMBL/GenBank/DDBJ databases">
        <title>Genomic Encyclopedia of Type Strains, Phase IV (KMG-IV): sequencing the most valuable type-strain genomes for metagenomic binning, comparative biology and taxonomic classification.</title>
        <authorList>
            <person name="Goeker M."/>
        </authorList>
    </citation>
    <scope>NUCLEOTIDE SEQUENCE [LARGE SCALE GENOMIC DNA]</scope>
    <source>
        <strain evidence="6 7">DSM 26189</strain>
    </source>
</reference>
<dbReference type="Proteomes" id="UP000571950">
    <property type="component" value="Unassembled WGS sequence"/>
</dbReference>
<dbReference type="PANTHER" id="PTHR42847">
    <property type="entry name" value="ALKANESULFONATE MONOOXYGENASE"/>
    <property type="match status" value="1"/>
</dbReference>
<protein>
    <submittedName>
        <fullName evidence="6">Alkanesulfonate monooxygenase</fullName>
        <ecNumber evidence="6">1.14.14.5</ecNumber>
    </submittedName>
</protein>
<name>A0A7W6BLP5_9SPHN</name>
<evidence type="ECO:0000256" key="1">
    <source>
        <dbReference type="ARBA" id="ARBA00022630"/>
    </source>
</evidence>
<dbReference type="PANTHER" id="PTHR42847:SF4">
    <property type="entry name" value="ALKANESULFONATE MONOOXYGENASE-RELATED"/>
    <property type="match status" value="1"/>
</dbReference>
<feature type="domain" description="Luciferase-like" evidence="5">
    <location>
        <begin position="34"/>
        <end position="257"/>
    </location>
</feature>
<comment type="caution">
    <text evidence="6">The sequence shown here is derived from an EMBL/GenBank/DDBJ whole genome shotgun (WGS) entry which is preliminary data.</text>
</comment>
<dbReference type="GO" id="GO:0046306">
    <property type="term" value="P:alkanesulfonate catabolic process"/>
    <property type="evidence" value="ECO:0007669"/>
    <property type="project" value="TreeGrafter"/>
</dbReference>
<keyword evidence="4 6" id="KW-0503">Monooxygenase</keyword>
<dbReference type="RefSeq" id="WP_188071616.1">
    <property type="nucleotide sequence ID" value="NZ_BSPS01000029.1"/>
</dbReference>
<dbReference type="InterPro" id="IPR036661">
    <property type="entry name" value="Luciferase-like_sf"/>
</dbReference>
<evidence type="ECO:0000256" key="4">
    <source>
        <dbReference type="ARBA" id="ARBA00023033"/>
    </source>
</evidence>
<evidence type="ECO:0000313" key="6">
    <source>
        <dbReference type="EMBL" id="MBB3926065.1"/>
    </source>
</evidence>
<keyword evidence="2" id="KW-0288">FMN</keyword>
<evidence type="ECO:0000256" key="3">
    <source>
        <dbReference type="ARBA" id="ARBA00023002"/>
    </source>
</evidence>
<organism evidence="6 7">
    <name type="scientific">Sphingobium jiangsuense</name>
    <dbReference type="NCBI Taxonomy" id="870476"/>
    <lineage>
        <taxon>Bacteria</taxon>
        <taxon>Pseudomonadati</taxon>
        <taxon>Pseudomonadota</taxon>
        <taxon>Alphaproteobacteria</taxon>
        <taxon>Sphingomonadales</taxon>
        <taxon>Sphingomonadaceae</taxon>
        <taxon>Sphingobium</taxon>
    </lineage>
</organism>
<dbReference type="Gene3D" id="3.20.20.30">
    <property type="entry name" value="Luciferase-like domain"/>
    <property type="match status" value="1"/>
</dbReference>
<keyword evidence="7" id="KW-1185">Reference proteome</keyword>
<dbReference type="EC" id="1.14.14.5" evidence="6"/>
<dbReference type="EMBL" id="JACIDT010000005">
    <property type="protein sequence ID" value="MBB3926065.1"/>
    <property type="molecule type" value="Genomic_DNA"/>
</dbReference>
<dbReference type="AlphaFoldDB" id="A0A7W6BLP5"/>
<evidence type="ECO:0000313" key="7">
    <source>
        <dbReference type="Proteomes" id="UP000571950"/>
    </source>
</evidence>
<evidence type="ECO:0000259" key="5">
    <source>
        <dbReference type="Pfam" id="PF00296"/>
    </source>
</evidence>
<dbReference type="InterPro" id="IPR050172">
    <property type="entry name" value="SsuD_RutA_monooxygenase"/>
</dbReference>
<proteinExistence type="predicted"/>